<proteinExistence type="inferred from homology"/>
<accession>A0A9D1NF10</accession>
<dbReference type="PANTHER" id="PTHR34654">
    <property type="entry name" value="UPF0109 PROTEIN SCO5592"/>
    <property type="match status" value="1"/>
</dbReference>
<dbReference type="Proteomes" id="UP000886861">
    <property type="component" value="Unassembled WGS sequence"/>
</dbReference>
<dbReference type="EMBL" id="DVOJ01000007">
    <property type="protein sequence ID" value="HIV01351.1"/>
    <property type="molecule type" value="Genomic_DNA"/>
</dbReference>
<keyword evidence="1 3" id="KW-0963">Cytoplasm</keyword>
<evidence type="ECO:0000256" key="3">
    <source>
        <dbReference type="HAMAP-Rule" id="MF_00088"/>
    </source>
</evidence>
<keyword evidence="3" id="KW-0133">Cell shape</keyword>
<reference evidence="4" key="1">
    <citation type="submission" date="2020-10" db="EMBL/GenBank/DDBJ databases">
        <authorList>
            <person name="Gilroy R."/>
        </authorList>
    </citation>
    <scope>NUCLEOTIDE SEQUENCE</scope>
    <source>
        <strain evidence="4">CHK186-9395</strain>
    </source>
</reference>
<dbReference type="Pfam" id="PF13083">
    <property type="entry name" value="KH_KhpA-B"/>
    <property type="match status" value="1"/>
</dbReference>
<dbReference type="GO" id="GO:0005737">
    <property type="term" value="C:cytoplasm"/>
    <property type="evidence" value="ECO:0007669"/>
    <property type="project" value="UniProtKB-SubCell"/>
</dbReference>
<evidence type="ECO:0000256" key="1">
    <source>
        <dbReference type="ARBA" id="ARBA00022490"/>
    </source>
</evidence>
<dbReference type="CDD" id="cd22533">
    <property type="entry name" value="KH-II_YlqC-like"/>
    <property type="match status" value="1"/>
</dbReference>
<dbReference type="InterPro" id="IPR020627">
    <property type="entry name" value="KhpA"/>
</dbReference>
<dbReference type="AlphaFoldDB" id="A0A9D1NF10"/>
<dbReference type="InterPro" id="IPR009019">
    <property type="entry name" value="KH_sf_prok-type"/>
</dbReference>
<evidence type="ECO:0000256" key="2">
    <source>
        <dbReference type="ARBA" id="ARBA00022884"/>
    </source>
</evidence>
<comment type="function">
    <text evidence="3">A probable RNA chaperone. Forms a complex with KhpB which binds to cellular RNA and controls its expression. Plays a role in peptidoglycan (PG) homeostasis and cell length regulation.</text>
</comment>
<dbReference type="GO" id="GO:0071555">
    <property type="term" value="P:cell wall organization"/>
    <property type="evidence" value="ECO:0007669"/>
    <property type="project" value="UniProtKB-KW"/>
</dbReference>
<keyword evidence="3" id="KW-0143">Chaperone</keyword>
<dbReference type="SUPFAM" id="SSF54814">
    <property type="entry name" value="Prokaryotic type KH domain (KH-domain type II)"/>
    <property type="match status" value="1"/>
</dbReference>
<dbReference type="PANTHER" id="PTHR34654:SF1">
    <property type="entry name" value="RNA-BINDING PROTEIN KHPA"/>
    <property type="match status" value="1"/>
</dbReference>
<sequence>MEKLVEYIVKSLVDHPDEVKVTSKNDKNAVIIDVKTNEDDIGKVIGKNGRIISSIRTIVKNMSVKSNKKFIVKIG</sequence>
<evidence type="ECO:0000313" key="4">
    <source>
        <dbReference type="EMBL" id="HIV01351.1"/>
    </source>
</evidence>
<protein>
    <recommendedName>
        <fullName evidence="3">RNA-binding protein KhpA</fullName>
    </recommendedName>
    <alternativeName>
        <fullName evidence="3">KH-domain protein A</fullName>
    </alternativeName>
</protein>
<comment type="caution">
    <text evidence="4">The sequence shown here is derived from an EMBL/GenBank/DDBJ whole genome shotgun (WGS) entry which is preliminary data.</text>
</comment>
<comment type="similarity">
    <text evidence="3">Belongs to the KhpA RNA-binding protein family.</text>
</comment>
<keyword evidence="2 3" id="KW-0694">RNA-binding</keyword>
<dbReference type="InterPro" id="IPR015946">
    <property type="entry name" value="KH_dom-like_a/b"/>
</dbReference>
<comment type="subunit">
    <text evidence="3">Forms a complex with KhpB.</text>
</comment>
<organism evidence="4 5">
    <name type="scientific">Candidatus Caccopulliclostridium gallistercoris</name>
    <dbReference type="NCBI Taxonomy" id="2840719"/>
    <lineage>
        <taxon>Bacteria</taxon>
        <taxon>Bacillati</taxon>
        <taxon>Bacillota</taxon>
        <taxon>Clostridia</taxon>
        <taxon>Candidatus Caccopulliclostridium</taxon>
    </lineage>
</organism>
<dbReference type="GO" id="GO:0009252">
    <property type="term" value="P:peptidoglycan biosynthetic process"/>
    <property type="evidence" value="ECO:0007669"/>
    <property type="project" value="UniProtKB-UniRule"/>
</dbReference>
<keyword evidence="3" id="KW-0961">Cell wall biogenesis/degradation</keyword>
<gene>
    <name evidence="3" type="primary">khpA</name>
    <name evidence="4" type="ORF">IAA62_02200</name>
</gene>
<dbReference type="HAMAP" id="MF_00088">
    <property type="entry name" value="KhpA"/>
    <property type="match status" value="1"/>
</dbReference>
<name>A0A9D1NF10_9FIRM</name>
<comment type="subcellular location">
    <subcellularLocation>
        <location evidence="3">Cytoplasm</location>
    </subcellularLocation>
</comment>
<dbReference type="GO" id="GO:0003723">
    <property type="term" value="F:RNA binding"/>
    <property type="evidence" value="ECO:0007669"/>
    <property type="project" value="UniProtKB-UniRule"/>
</dbReference>
<dbReference type="GO" id="GO:0008360">
    <property type="term" value="P:regulation of cell shape"/>
    <property type="evidence" value="ECO:0007669"/>
    <property type="project" value="UniProtKB-KW"/>
</dbReference>
<dbReference type="Gene3D" id="3.30.300.20">
    <property type="match status" value="1"/>
</dbReference>
<evidence type="ECO:0000313" key="5">
    <source>
        <dbReference type="Proteomes" id="UP000886861"/>
    </source>
</evidence>
<reference evidence="4" key="2">
    <citation type="journal article" date="2021" name="PeerJ">
        <title>Extensive microbial diversity within the chicken gut microbiome revealed by metagenomics and culture.</title>
        <authorList>
            <person name="Gilroy R."/>
            <person name="Ravi A."/>
            <person name="Getino M."/>
            <person name="Pursley I."/>
            <person name="Horton D.L."/>
            <person name="Alikhan N.F."/>
            <person name="Baker D."/>
            <person name="Gharbi K."/>
            <person name="Hall N."/>
            <person name="Watson M."/>
            <person name="Adriaenssens E.M."/>
            <person name="Foster-Nyarko E."/>
            <person name="Jarju S."/>
            <person name="Secka A."/>
            <person name="Antonio M."/>
            <person name="Oren A."/>
            <person name="Chaudhuri R.R."/>
            <person name="La Ragione R."/>
            <person name="Hildebrand F."/>
            <person name="Pallen M.J."/>
        </authorList>
    </citation>
    <scope>NUCLEOTIDE SEQUENCE</scope>
    <source>
        <strain evidence="4">CHK186-9395</strain>
    </source>
</reference>